<dbReference type="GO" id="GO:0004575">
    <property type="term" value="F:sucrose alpha-glucosidase activity"/>
    <property type="evidence" value="ECO:0007669"/>
    <property type="project" value="TreeGrafter"/>
</dbReference>
<evidence type="ECO:0000256" key="2">
    <source>
        <dbReference type="ARBA" id="ARBA00022801"/>
    </source>
</evidence>
<reference evidence="5" key="2">
    <citation type="journal article" date="2021" name="PeerJ">
        <title>Extensive microbial diversity within the chicken gut microbiome revealed by metagenomics and culture.</title>
        <authorList>
            <person name="Gilroy R."/>
            <person name="Ravi A."/>
            <person name="Getino M."/>
            <person name="Pursley I."/>
            <person name="Horton D.L."/>
            <person name="Alikhan N.F."/>
            <person name="Baker D."/>
            <person name="Gharbi K."/>
            <person name="Hall N."/>
            <person name="Watson M."/>
            <person name="Adriaenssens E.M."/>
            <person name="Foster-Nyarko E."/>
            <person name="Jarju S."/>
            <person name="Secka A."/>
            <person name="Antonio M."/>
            <person name="Oren A."/>
            <person name="Chaudhuri R.R."/>
            <person name="La Ragione R."/>
            <person name="Hildebrand F."/>
            <person name="Pallen M.J."/>
        </authorList>
    </citation>
    <scope>NUCLEOTIDE SEQUENCE</scope>
    <source>
        <strain evidence="5">6086</strain>
    </source>
</reference>
<keyword evidence="2 5" id="KW-0378">Hydrolase</keyword>
<dbReference type="InterPro" id="IPR023296">
    <property type="entry name" value="Glyco_hydro_beta-prop_sf"/>
</dbReference>
<dbReference type="PANTHER" id="PTHR42800">
    <property type="entry name" value="EXOINULINASE INUD (AFU_ORTHOLOGUE AFUA_5G00480)"/>
    <property type="match status" value="1"/>
</dbReference>
<dbReference type="CDD" id="cd18622">
    <property type="entry name" value="GH32_Inu-like"/>
    <property type="match status" value="1"/>
</dbReference>
<keyword evidence="3" id="KW-0326">Glycosidase</keyword>
<reference evidence="5" key="1">
    <citation type="submission" date="2020-10" db="EMBL/GenBank/DDBJ databases">
        <authorList>
            <person name="Gilroy R."/>
        </authorList>
    </citation>
    <scope>NUCLEOTIDE SEQUENCE</scope>
    <source>
        <strain evidence="5">6086</strain>
    </source>
</reference>
<dbReference type="GO" id="GO:0005737">
    <property type="term" value="C:cytoplasm"/>
    <property type="evidence" value="ECO:0007669"/>
    <property type="project" value="TreeGrafter"/>
</dbReference>
<dbReference type="SUPFAM" id="SSF75005">
    <property type="entry name" value="Arabinanase/levansucrase/invertase"/>
    <property type="match status" value="1"/>
</dbReference>
<dbReference type="InterPro" id="IPR013148">
    <property type="entry name" value="Glyco_hydro_32_N"/>
</dbReference>
<dbReference type="PANTHER" id="PTHR42800:SF1">
    <property type="entry name" value="EXOINULINASE INUD (AFU_ORTHOLOGUE AFUA_5G00480)"/>
    <property type="match status" value="1"/>
</dbReference>
<organism evidence="5 6">
    <name type="scientific">Candidatus Caccousia stercoris</name>
    <dbReference type="NCBI Taxonomy" id="2840723"/>
    <lineage>
        <taxon>Bacteria</taxon>
        <taxon>Bacillati</taxon>
        <taxon>Bacillota</taxon>
        <taxon>Clostridia</taxon>
        <taxon>Eubacteriales</taxon>
        <taxon>Oscillospiraceae</taxon>
        <taxon>Oscillospiraceae incertae sedis</taxon>
        <taxon>Candidatus Caccousia</taxon>
    </lineage>
</organism>
<dbReference type="PROSITE" id="PS00609">
    <property type="entry name" value="GLYCOSYL_HYDROL_F32"/>
    <property type="match status" value="1"/>
</dbReference>
<gene>
    <name evidence="5" type="ORF">IAD03_00915</name>
</gene>
<evidence type="ECO:0000313" key="5">
    <source>
        <dbReference type="EMBL" id="HIS77908.1"/>
    </source>
</evidence>
<dbReference type="Proteomes" id="UP000824141">
    <property type="component" value="Unassembled WGS sequence"/>
</dbReference>
<protein>
    <submittedName>
        <fullName evidence="5">Glycoside hydrolase family 32 protein</fullName>
    </submittedName>
</protein>
<dbReference type="AlphaFoldDB" id="A0A9D1FQ83"/>
<name>A0A9D1FQ83_9FIRM</name>
<comment type="caution">
    <text evidence="5">The sequence shown here is derived from an EMBL/GenBank/DDBJ whole genome shotgun (WGS) entry which is preliminary data.</text>
</comment>
<accession>A0A9D1FQ83</accession>
<dbReference type="InterPro" id="IPR001362">
    <property type="entry name" value="Glyco_hydro_32"/>
</dbReference>
<dbReference type="GO" id="GO:0005987">
    <property type="term" value="P:sucrose catabolic process"/>
    <property type="evidence" value="ECO:0007669"/>
    <property type="project" value="TreeGrafter"/>
</dbReference>
<feature type="domain" description="Glycosyl hydrolase family 32 N-terminal" evidence="4">
    <location>
        <begin position="97"/>
        <end position="371"/>
    </location>
</feature>
<dbReference type="Gene3D" id="2.115.10.20">
    <property type="entry name" value="Glycosyl hydrolase domain, family 43"/>
    <property type="match status" value="1"/>
</dbReference>
<evidence type="ECO:0000313" key="6">
    <source>
        <dbReference type="Proteomes" id="UP000824141"/>
    </source>
</evidence>
<dbReference type="Pfam" id="PF00251">
    <property type="entry name" value="Glyco_hydro_32N"/>
    <property type="match status" value="1"/>
</dbReference>
<evidence type="ECO:0000256" key="1">
    <source>
        <dbReference type="ARBA" id="ARBA00009902"/>
    </source>
</evidence>
<dbReference type="EMBL" id="DVJM01000016">
    <property type="protein sequence ID" value="HIS77908.1"/>
    <property type="molecule type" value="Genomic_DNA"/>
</dbReference>
<proteinExistence type="inferred from homology"/>
<evidence type="ECO:0000259" key="4">
    <source>
        <dbReference type="Pfam" id="PF00251"/>
    </source>
</evidence>
<dbReference type="InterPro" id="IPR018053">
    <property type="entry name" value="Glyco_hydro_32_AS"/>
</dbReference>
<comment type="similarity">
    <text evidence="1">Belongs to the glycosyl hydrolase 32 family.</text>
</comment>
<dbReference type="SMART" id="SM00640">
    <property type="entry name" value="Glyco_32"/>
    <property type="match status" value="1"/>
</dbReference>
<evidence type="ECO:0000256" key="3">
    <source>
        <dbReference type="ARBA" id="ARBA00023295"/>
    </source>
</evidence>
<sequence length="508" mass="56347">MLTLSISQNYLLIPVKLGAEKQLLTLFSSQDREKKLYEFEVPFPRGGETPDWFAAIPMRRHRGETLLLCAPIPDEELSAVRQADHRPEPVSGRPLIHFAPEHGWMNDPNGLVRLADGTARLYYQYSPFGIEWGMMHWGSAKSRDLLHWEAGDIALFPDEAGTMFSGCGWRDAENAAGFGPDALLFYYTSAGGTEAPWSRDGVFTQRLAVSTDGGETLKKQPGLLLPNLAHANRDPKVFYHAPSGAYCMALYLSENDFALFRSPDLIHWEQTQFLTLPEMWECPDLFPLFVDGEEKWVFWSADGYYAVGSFDGWRFTPEQPVRMAYGNRIPYAAQTFPREEGRVLSVAWLRLPNAGRCYTGVMALPAELGLVRDGVGWALRLHPCRELFSALREQPEGEAPDAPWLLRSTIPADAGRARLSFPGGEIVMDMDAGTGHFGETDLAFPPKQPLSLFLLADRAVFELTLADGAFWAPEQNLSSTLAGKPELTAGNGAPIPFTLCVVESSAAL</sequence>